<organism evidence="5 6">
    <name type="scientific">Colletotrichum orbiculare (strain 104-T / ATCC 96160 / CBS 514.97 / LARS 414 / MAFF 240422)</name>
    <name type="common">Cucumber anthracnose fungus</name>
    <name type="synonym">Colletotrichum lagenarium</name>
    <dbReference type="NCBI Taxonomy" id="1213857"/>
    <lineage>
        <taxon>Eukaryota</taxon>
        <taxon>Fungi</taxon>
        <taxon>Dikarya</taxon>
        <taxon>Ascomycota</taxon>
        <taxon>Pezizomycotina</taxon>
        <taxon>Sordariomycetes</taxon>
        <taxon>Hypocreomycetidae</taxon>
        <taxon>Glomerellales</taxon>
        <taxon>Glomerellaceae</taxon>
        <taxon>Colletotrichum</taxon>
        <taxon>Colletotrichum orbiculare species complex</taxon>
    </lineage>
</organism>
<dbReference type="STRING" id="1213857.A0A484G513"/>
<gene>
    <name evidence="5" type="primary">hmp-1</name>
    <name evidence="5" type="ORF">Cob_v002497</name>
</gene>
<dbReference type="GO" id="GO:0046210">
    <property type="term" value="P:nitric oxide catabolic process"/>
    <property type="evidence" value="ECO:0007669"/>
    <property type="project" value="TreeGrafter"/>
</dbReference>
<dbReference type="EMBL" id="AMCV02000004">
    <property type="protein sequence ID" value="TDZ24677.1"/>
    <property type="molecule type" value="Genomic_DNA"/>
</dbReference>
<dbReference type="Gene3D" id="1.10.490.10">
    <property type="entry name" value="Globins"/>
    <property type="match status" value="1"/>
</dbReference>
<keyword evidence="3" id="KW-0408">Iron</keyword>
<dbReference type="GO" id="GO:0019825">
    <property type="term" value="F:oxygen binding"/>
    <property type="evidence" value="ECO:0007669"/>
    <property type="project" value="InterPro"/>
</dbReference>
<keyword evidence="6" id="KW-1185">Reference proteome</keyword>
<dbReference type="GO" id="GO:0071500">
    <property type="term" value="P:cellular response to nitrosative stress"/>
    <property type="evidence" value="ECO:0007669"/>
    <property type="project" value="TreeGrafter"/>
</dbReference>
<dbReference type="InterPro" id="IPR000971">
    <property type="entry name" value="Globin"/>
</dbReference>
<comment type="caution">
    <text evidence="5">The sequence shown here is derived from an EMBL/GenBank/DDBJ whole genome shotgun (WGS) entry which is preliminary data.</text>
</comment>
<dbReference type="Proteomes" id="UP000014480">
    <property type="component" value="Unassembled WGS sequence"/>
</dbReference>
<reference evidence="6" key="1">
    <citation type="journal article" date="2013" name="New Phytol.">
        <title>Comparative genomic and transcriptomic analyses reveal the hemibiotrophic stage shift of Colletotrichum fungi.</title>
        <authorList>
            <person name="Gan P."/>
            <person name="Ikeda K."/>
            <person name="Irieda H."/>
            <person name="Narusaka M."/>
            <person name="O'Connell R.J."/>
            <person name="Narusaka Y."/>
            <person name="Takano Y."/>
            <person name="Kubo Y."/>
            <person name="Shirasu K."/>
        </authorList>
    </citation>
    <scope>NUCLEOTIDE SEQUENCE [LARGE SCALE GENOMIC DNA]</scope>
    <source>
        <strain evidence="6">104-T / ATCC 96160 / CBS 514.97 / LARS 414 / MAFF 240422</strain>
    </source>
</reference>
<evidence type="ECO:0000259" key="4">
    <source>
        <dbReference type="PROSITE" id="PS01033"/>
    </source>
</evidence>
<accession>A0A484G513</accession>
<protein>
    <submittedName>
        <fullName evidence="5">Flavohemoprotein</fullName>
    </submittedName>
</protein>
<dbReference type="GO" id="GO:0008941">
    <property type="term" value="F:nitric oxide dioxygenase NAD(P)H activity"/>
    <property type="evidence" value="ECO:0007669"/>
    <property type="project" value="TreeGrafter"/>
</dbReference>
<name>A0A484G513_COLOR</name>
<evidence type="ECO:0000256" key="3">
    <source>
        <dbReference type="ARBA" id="ARBA00023004"/>
    </source>
</evidence>
<sequence>MGLTQEQIDIVKSTAPVLKVHGETITTLFYKDMMDTHPELKNVFSLRNQASGEQPRALANSVLAYATYIDDLPRLRAAVERIAHKHASLPSPPCSATH</sequence>
<dbReference type="GO" id="GO:0071949">
    <property type="term" value="F:FAD binding"/>
    <property type="evidence" value="ECO:0007669"/>
    <property type="project" value="TreeGrafter"/>
</dbReference>
<dbReference type="PANTHER" id="PTHR43396:SF3">
    <property type="entry name" value="FLAVOHEMOPROTEIN"/>
    <property type="match status" value="1"/>
</dbReference>
<reference evidence="6" key="2">
    <citation type="journal article" date="2019" name="Mol. Plant Microbe Interact.">
        <title>Genome sequence resources for four phytopathogenic fungi from the Colletotrichum orbiculare species complex.</title>
        <authorList>
            <person name="Gan P."/>
            <person name="Tsushima A."/>
            <person name="Narusaka M."/>
            <person name="Narusaka Y."/>
            <person name="Takano Y."/>
            <person name="Kubo Y."/>
            <person name="Shirasu K."/>
        </authorList>
    </citation>
    <scope>GENOME REANNOTATION</scope>
    <source>
        <strain evidence="6">104-T / ATCC 96160 / CBS 514.97 / LARS 414 / MAFF 240422</strain>
    </source>
</reference>
<keyword evidence="1" id="KW-0349">Heme</keyword>
<evidence type="ECO:0000313" key="5">
    <source>
        <dbReference type="EMBL" id="TDZ24677.1"/>
    </source>
</evidence>
<keyword evidence="2" id="KW-0479">Metal-binding</keyword>
<dbReference type="GO" id="GO:0046872">
    <property type="term" value="F:metal ion binding"/>
    <property type="evidence" value="ECO:0007669"/>
    <property type="project" value="UniProtKB-KW"/>
</dbReference>
<proteinExistence type="predicted"/>
<dbReference type="PROSITE" id="PS01033">
    <property type="entry name" value="GLOBIN"/>
    <property type="match status" value="1"/>
</dbReference>
<dbReference type="InterPro" id="IPR009050">
    <property type="entry name" value="Globin-like_sf"/>
</dbReference>
<evidence type="ECO:0000313" key="6">
    <source>
        <dbReference type="Proteomes" id="UP000014480"/>
    </source>
</evidence>
<dbReference type="Pfam" id="PF00042">
    <property type="entry name" value="Globin"/>
    <property type="match status" value="1"/>
</dbReference>
<dbReference type="SUPFAM" id="SSF46458">
    <property type="entry name" value="Globin-like"/>
    <property type="match status" value="1"/>
</dbReference>
<dbReference type="PANTHER" id="PTHR43396">
    <property type="entry name" value="FLAVOHEMOPROTEIN"/>
    <property type="match status" value="1"/>
</dbReference>
<evidence type="ECO:0000256" key="2">
    <source>
        <dbReference type="ARBA" id="ARBA00022723"/>
    </source>
</evidence>
<feature type="domain" description="Globin" evidence="4">
    <location>
        <begin position="2"/>
        <end position="98"/>
    </location>
</feature>
<dbReference type="OrthoDB" id="436496at2759"/>
<evidence type="ECO:0000256" key="1">
    <source>
        <dbReference type="ARBA" id="ARBA00022617"/>
    </source>
</evidence>
<dbReference type="InterPro" id="IPR012292">
    <property type="entry name" value="Globin/Proto"/>
</dbReference>
<dbReference type="GO" id="GO:0020037">
    <property type="term" value="F:heme binding"/>
    <property type="evidence" value="ECO:0007669"/>
    <property type="project" value="InterPro"/>
</dbReference>
<dbReference type="AlphaFoldDB" id="A0A484G513"/>